<comment type="caution">
    <text evidence="5">The sequence shown here is derived from an EMBL/GenBank/DDBJ whole genome shotgun (WGS) entry which is preliminary data.</text>
</comment>
<keyword evidence="3" id="KW-1133">Transmembrane helix</keyword>
<feature type="compositionally biased region" description="Basic and acidic residues" evidence="2">
    <location>
        <begin position="115"/>
        <end position="130"/>
    </location>
</feature>
<dbReference type="AlphaFoldDB" id="A0AAE8MX90"/>
<feature type="compositionally biased region" description="Basic and acidic residues" evidence="2">
    <location>
        <begin position="230"/>
        <end position="239"/>
    </location>
</feature>
<reference evidence="5" key="1">
    <citation type="submission" date="2018-03" db="EMBL/GenBank/DDBJ databases">
        <authorList>
            <person name="Guldener U."/>
        </authorList>
    </citation>
    <scope>NUCLEOTIDE SEQUENCE</scope>
</reference>
<feature type="region of interest" description="Disordered" evidence="2">
    <location>
        <begin position="76"/>
        <end position="132"/>
    </location>
</feature>
<evidence type="ECO:0000256" key="2">
    <source>
        <dbReference type="SAM" id="MobiDB-lite"/>
    </source>
</evidence>
<feature type="region of interest" description="Disordered" evidence="2">
    <location>
        <begin position="208"/>
        <end position="239"/>
    </location>
</feature>
<evidence type="ECO:0000259" key="4">
    <source>
        <dbReference type="Pfam" id="PF02582"/>
    </source>
</evidence>
<evidence type="ECO:0000313" key="6">
    <source>
        <dbReference type="Proteomes" id="UP001187682"/>
    </source>
</evidence>
<evidence type="ECO:0000256" key="3">
    <source>
        <dbReference type="SAM" id="Phobius"/>
    </source>
</evidence>
<proteinExistence type="inferred from homology"/>
<protein>
    <submittedName>
        <fullName evidence="5">Probable RMD1 - protein required for Meiotic Division</fullName>
    </submittedName>
</protein>
<feature type="region of interest" description="Disordered" evidence="2">
    <location>
        <begin position="1"/>
        <end position="59"/>
    </location>
</feature>
<dbReference type="Proteomes" id="UP001187682">
    <property type="component" value="Unassembled WGS sequence"/>
</dbReference>
<dbReference type="GO" id="GO:0005739">
    <property type="term" value="C:mitochondrion"/>
    <property type="evidence" value="ECO:0007669"/>
    <property type="project" value="UniProtKB-ARBA"/>
</dbReference>
<dbReference type="InterPro" id="IPR003734">
    <property type="entry name" value="DUF155"/>
</dbReference>
<feature type="compositionally biased region" description="Low complexity" evidence="2">
    <location>
        <begin position="8"/>
        <end position="24"/>
    </location>
</feature>
<feature type="domain" description="DUF155" evidence="4">
    <location>
        <begin position="297"/>
        <end position="468"/>
    </location>
</feature>
<feature type="transmembrane region" description="Helical" evidence="3">
    <location>
        <begin position="496"/>
        <end position="519"/>
    </location>
</feature>
<name>A0AAE8MX90_9PEZI</name>
<dbReference type="InterPro" id="IPR051624">
    <property type="entry name" value="RMD1/Sad1-interacting"/>
</dbReference>
<sequence length="521" mass="57944">MADRSDRAAAAAENTPLLPSSSSPKPKRSVTFGPDVPFSRPPQRLARQVRPTHPAFSTGAVNPTVLAALNNRLRRRNSQGSIPNVSLAPTAPRLGPQRSSKTAQKLKLLPEPSLDAEHAGEDHVDEESGREVYSQFTRIKDPTARRDAARLGKADRERLPRVTAYCTANRYARDLLVRFLKGRGKRRGANPKLIDECIYTPYSYRGADAGAGPVRTEDSGVGGLDVGAEQPRHGERHSADLGVIMRGYDPGLSEVEVDADADAEGDGSAGGFPSLSSREEEEGNTPDFDTTVHTSEVFLFDYGVVVVWGMSLAEEQRFLKELTKFEVEPLPMDQIETEEFNFYYTREYQPRIYNDFITLRDKRNYMTKLAISHALAQSVKTSLFEELIASTIDTCKEIPHQISLTGKVLLSRSEINMQIGELFALRIDIHLNGSVLDTPEIFWLEPHLEPVYQAVRSYLEMDQRVGVLTDRLDVIADLLAVLKDLLTYGHGEKLEWIVIILIAAEIFVALVNIIVDLYVGI</sequence>
<dbReference type="Pfam" id="PF02582">
    <property type="entry name" value="DUF155"/>
    <property type="match status" value="1"/>
</dbReference>
<organism evidence="5 6">
    <name type="scientific">Cephalotrichum gorgonifer</name>
    <dbReference type="NCBI Taxonomy" id="2041049"/>
    <lineage>
        <taxon>Eukaryota</taxon>
        <taxon>Fungi</taxon>
        <taxon>Dikarya</taxon>
        <taxon>Ascomycota</taxon>
        <taxon>Pezizomycotina</taxon>
        <taxon>Sordariomycetes</taxon>
        <taxon>Hypocreomycetidae</taxon>
        <taxon>Microascales</taxon>
        <taxon>Microascaceae</taxon>
        <taxon>Cephalotrichum</taxon>
    </lineage>
</organism>
<accession>A0AAE8MX90</accession>
<dbReference type="EMBL" id="ONZQ02000004">
    <property type="protein sequence ID" value="SPO01027.1"/>
    <property type="molecule type" value="Genomic_DNA"/>
</dbReference>
<gene>
    <name evidence="5" type="ORF">DNG_03775</name>
</gene>
<feature type="region of interest" description="Disordered" evidence="2">
    <location>
        <begin position="262"/>
        <end position="290"/>
    </location>
</feature>
<keyword evidence="6" id="KW-1185">Reference proteome</keyword>
<keyword evidence="3" id="KW-0812">Transmembrane</keyword>
<dbReference type="PANTHER" id="PTHR16255">
    <property type="entry name" value="REQUIRED FOR MEIOTIC NUCLEAR DIVISION PROTEIN 1 HOMOLOG"/>
    <property type="match status" value="1"/>
</dbReference>
<evidence type="ECO:0000313" key="5">
    <source>
        <dbReference type="EMBL" id="SPO01027.1"/>
    </source>
</evidence>
<comment type="similarity">
    <text evidence="1">Belongs to the RMD1/sif2 family.</text>
</comment>
<dbReference type="PANTHER" id="PTHR16255:SF15">
    <property type="entry name" value="SPORULATION PROTEIN RMD1"/>
    <property type="match status" value="1"/>
</dbReference>
<evidence type="ECO:0000256" key="1">
    <source>
        <dbReference type="ARBA" id="ARBA00008306"/>
    </source>
</evidence>
<keyword evidence="3" id="KW-0472">Membrane</keyword>